<sequence>MSSYKKLAVSDMDGTIITKDNVLIEETKKSIKNFMQQTNNAFSIVTGRQFFVAERHIKDLNITLPILTANGSTLIDPTNKKILKAKHFEKEEFLNNLAILVKNQIKFSVVNDFQVFGLKSTVWNKHFRRDKFTLDSFDESIFNLYDTLEELFEAVKSDCKYFGSFFIEYNDESEFQKIINLFPLEKFSTLIYCYFHHNTIEYFKKGVNKYTGLEMLADYLNMKVDDFFIFGDQTNDIVMFENAKNTYAVKNAVPQLKLIAKEVIGSVENDGVGKKAQELIKYF</sequence>
<evidence type="ECO:0000313" key="1">
    <source>
        <dbReference type="EMBL" id="AOG60482.1"/>
    </source>
</evidence>
<dbReference type="PANTHER" id="PTHR10000">
    <property type="entry name" value="PHOSPHOSERINE PHOSPHATASE"/>
    <property type="match status" value="1"/>
</dbReference>
<accession>A0A1B3SKL7</accession>
<protein>
    <submittedName>
        <fullName evidence="1">HAD superfamily hydrolase</fullName>
    </submittedName>
</protein>
<dbReference type="InterPro" id="IPR036412">
    <property type="entry name" value="HAD-like_sf"/>
</dbReference>
<dbReference type="Gene3D" id="3.40.50.1000">
    <property type="entry name" value="HAD superfamily/HAD-like"/>
    <property type="match status" value="1"/>
</dbReference>
<gene>
    <name evidence="1" type="ORF">SHELI_v1c05310</name>
</gene>
<organism evidence="1 2">
    <name type="scientific">Spiroplasma helicoides</name>
    <dbReference type="NCBI Taxonomy" id="216938"/>
    <lineage>
        <taxon>Bacteria</taxon>
        <taxon>Bacillati</taxon>
        <taxon>Mycoplasmatota</taxon>
        <taxon>Mollicutes</taxon>
        <taxon>Entomoplasmatales</taxon>
        <taxon>Spiroplasmataceae</taxon>
        <taxon>Spiroplasma</taxon>
    </lineage>
</organism>
<dbReference type="GO" id="GO:0000287">
    <property type="term" value="F:magnesium ion binding"/>
    <property type="evidence" value="ECO:0007669"/>
    <property type="project" value="TreeGrafter"/>
</dbReference>
<dbReference type="InterPro" id="IPR023214">
    <property type="entry name" value="HAD_sf"/>
</dbReference>
<dbReference type="GO" id="GO:0016791">
    <property type="term" value="F:phosphatase activity"/>
    <property type="evidence" value="ECO:0007669"/>
    <property type="project" value="TreeGrafter"/>
</dbReference>
<dbReference type="SUPFAM" id="SSF56784">
    <property type="entry name" value="HAD-like"/>
    <property type="match status" value="1"/>
</dbReference>
<dbReference type="InterPro" id="IPR006379">
    <property type="entry name" value="HAD-SF_hydro_IIB"/>
</dbReference>
<dbReference type="GO" id="GO:0005829">
    <property type="term" value="C:cytosol"/>
    <property type="evidence" value="ECO:0007669"/>
    <property type="project" value="TreeGrafter"/>
</dbReference>
<keyword evidence="2" id="KW-1185">Reference proteome</keyword>
<reference evidence="1 2" key="1">
    <citation type="submission" date="2016-08" db="EMBL/GenBank/DDBJ databases">
        <title>Complete genome sequence of Spiroplasma helicoides TABS-2 (DSM 22551).</title>
        <authorList>
            <person name="Shen W.-Y."/>
            <person name="Lo W.-S."/>
            <person name="Lai Y.-C."/>
            <person name="Kuo C.-H."/>
        </authorList>
    </citation>
    <scope>NUCLEOTIDE SEQUENCE [LARGE SCALE GENOMIC DNA]</scope>
    <source>
        <strain evidence="1 2">TABS-2</strain>
    </source>
</reference>
<dbReference type="NCBIfam" id="TIGR01484">
    <property type="entry name" value="HAD-SF-IIB"/>
    <property type="match status" value="1"/>
</dbReference>
<dbReference type="STRING" id="216938.SHELI_v1c05310"/>
<dbReference type="AlphaFoldDB" id="A0A1B3SKL7"/>
<dbReference type="Gene3D" id="3.30.1240.10">
    <property type="match status" value="1"/>
</dbReference>
<proteinExistence type="predicted"/>
<dbReference type="RefSeq" id="WP_069116456.1">
    <property type="nucleotide sequence ID" value="NZ_CP017015.1"/>
</dbReference>
<dbReference type="Pfam" id="PF08282">
    <property type="entry name" value="Hydrolase_3"/>
    <property type="match status" value="1"/>
</dbReference>
<dbReference type="OrthoDB" id="388395at2"/>
<name>A0A1B3SKL7_9MOLU</name>
<dbReference type="Proteomes" id="UP000094378">
    <property type="component" value="Chromosome"/>
</dbReference>
<dbReference type="KEGG" id="shj:SHELI_v1c05310"/>
<evidence type="ECO:0000313" key="2">
    <source>
        <dbReference type="Proteomes" id="UP000094378"/>
    </source>
</evidence>
<keyword evidence="1" id="KW-0378">Hydrolase</keyword>
<dbReference type="EMBL" id="CP017015">
    <property type="protein sequence ID" value="AOG60482.1"/>
    <property type="molecule type" value="Genomic_DNA"/>
</dbReference>
<dbReference type="PANTHER" id="PTHR10000:SF8">
    <property type="entry name" value="HAD SUPERFAMILY HYDROLASE-LIKE, TYPE 3"/>
    <property type="match status" value="1"/>
</dbReference>